<dbReference type="GO" id="GO:0006357">
    <property type="term" value="P:regulation of transcription by RNA polymerase II"/>
    <property type="evidence" value="ECO:0007669"/>
    <property type="project" value="TreeGrafter"/>
</dbReference>
<dbReference type="PANTHER" id="PTHR12243">
    <property type="entry name" value="MADF DOMAIN TRANSCRIPTION FACTOR"/>
    <property type="match status" value="1"/>
</dbReference>
<evidence type="ECO:0000313" key="4">
    <source>
        <dbReference type="Proteomes" id="UP000218231"/>
    </source>
</evidence>
<dbReference type="PANTHER" id="PTHR12243:SF67">
    <property type="entry name" value="COREPRESSOR OF PANGOLIN, ISOFORM A-RELATED"/>
    <property type="match status" value="1"/>
</dbReference>
<dbReference type="EMBL" id="LIAE01007738">
    <property type="protein sequence ID" value="PAV77281.1"/>
    <property type="molecule type" value="Genomic_DNA"/>
</dbReference>
<dbReference type="Proteomes" id="UP000218231">
    <property type="component" value="Unassembled WGS sequence"/>
</dbReference>
<evidence type="ECO:0000313" key="3">
    <source>
        <dbReference type="EMBL" id="PAV77281.1"/>
    </source>
</evidence>
<feature type="domain" description="MADF" evidence="2">
    <location>
        <begin position="41"/>
        <end position="140"/>
    </location>
</feature>
<organism evidence="3 4">
    <name type="scientific">Diploscapter pachys</name>
    <dbReference type="NCBI Taxonomy" id="2018661"/>
    <lineage>
        <taxon>Eukaryota</taxon>
        <taxon>Metazoa</taxon>
        <taxon>Ecdysozoa</taxon>
        <taxon>Nematoda</taxon>
        <taxon>Chromadorea</taxon>
        <taxon>Rhabditida</taxon>
        <taxon>Rhabditina</taxon>
        <taxon>Rhabditomorpha</taxon>
        <taxon>Rhabditoidea</taxon>
        <taxon>Rhabditidae</taxon>
        <taxon>Diploscapter</taxon>
    </lineage>
</organism>
<feature type="compositionally biased region" description="Basic residues" evidence="1">
    <location>
        <begin position="270"/>
        <end position="279"/>
    </location>
</feature>
<sequence length="350" mass="39689">MRFAARGDPATLDKHRTSIGFISILYMPLAMAQWTDASRSFLIREIQGRKLLWDKVLSQDGSLKTAKLLAFQEIAAIMNEHFQPATDFTIDDIRSQWKNLKDTFIRKQRWLMEGKYSDDPLKEPTWKFYRMLSFLVEKHPRSDAQGSFLDIASLQQQHGLGMVRPESKALNALDDHPPHSSPDASNQSATSSSIMAPILNQCEQLIEERDKAKANAGHEESPPPAASSSNSKSFNGINEQSVYMPPSKKSLGEKHSYDQGTGSDEDEPRRKRPSHHRSSSHINSTPSARAVVSALPQTPIMMRDNFDIFGELVADQLRRLSHERSRNTAMRLQWRISDMIRDSQNELGWS</sequence>
<feature type="compositionally biased region" description="Polar residues" evidence="1">
    <location>
        <begin position="182"/>
        <end position="191"/>
    </location>
</feature>
<dbReference type="OrthoDB" id="5876908at2759"/>
<dbReference type="SMART" id="SM00595">
    <property type="entry name" value="MADF"/>
    <property type="match status" value="1"/>
</dbReference>
<reference evidence="3 4" key="1">
    <citation type="journal article" date="2017" name="Curr. Biol.">
        <title>Genome architecture and evolution of a unichromosomal asexual nematode.</title>
        <authorList>
            <person name="Fradin H."/>
            <person name="Zegar C."/>
            <person name="Gutwein M."/>
            <person name="Lucas J."/>
            <person name="Kovtun M."/>
            <person name="Corcoran D."/>
            <person name="Baugh L.R."/>
            <person name="Kiontke K."/>
            <person name="Gunsalus K."/>
            <person name="Fitch D.H."/>
            <person name="Piano F."/>
        </authorList>
    </citation>
    <scope>NUCLEOTIDE SEQUENCE [LARGE SCALE GENOMIC DNA]</scope>
    <source>
        <strain evidence="3">PF1309</strain>
    </source>
</reference>
<dbReference type="GO" id="GO:0005667">
    <property type="term" value="C:transcription regulator complex"/>
    <property type="evidence" value="ECO:0007669"/>
    <property type="project" value="TreeGrafter"/>
</dbReference>
<evidence type="ECO:0000259" key="2">
    <source>
        <dbReference type="PROSITE" id="PS51029"/>
    </source>
</evidence>
<dbReference type="InterPro" id="IPR039353">
    <property type="entry name" value="TF_Adf1"/>
</dbReference>
<feature type="region of interest" description="Disordered" evidence="1">
    <location>
        <begin position="211"/>
        <end position="290"/>
    </location>
</feature>
<gene>
    <name evidence="3" type="ORF">WR25_22902</name>
</gene>
<dbReference type="GO" id="GO:0005634">
    <property type="term" value="C:nucleus"/>
    <property type="evidence" value="ECO:0007669"/>
    <property type="project" value="TreeGrafter"/>
</dbReference>
<dbReference type="Pfam" id="PF10545">
    <property type="entry name" value="MADF_DNA_bdg"/>
    <property type="match status" value="1"/>
</dbReference>
<proteinExistence type="predicted"/>
<feature type="compositionally biased region" description="Basic and acidic residues" evidence="1">
    <location>
        <begin position="211"/>
        <end position="221"/>
    </location>
</feature>
<evidence type="ECO:0000256" key="1">
    <source>
        <dbReference type="SAM" id="MobiDB-lite"/>
    </source>
</evidence>
<keyword evidence="4" id="KW-1185">Reference proteome</keyword>
<dbReference type="PROSITE" id="PS51029">
    <property type="entry name" value="MADF"/>
    <property type="match status" value="1"/>
</dbReference>
<dbReference type="InterPro" id="IPR006578">
    <property type="entry name" value="MADF-dom"/>
</dbReference>
<feature type="region of interest" description="Disordered" evidence="1">
    <location>
        <begin position="170"/>
        <end position="191"/>
    </location>
</feature>
<dbReference type="AlphaFoldDB" id="A0A2A2KTN6"/>
<comment type="caution">
    <text evidence="3">The sequence shown here is derived from an EMBL/GenBank/DDBJ whole genome shotgun (WGS) entry which is preliminary data.</text>
</comment>
<name>A0A2A2KTN6_9BILA</name>
<protein>
    <recommendedName>
        <fullName evidence="2">MADF domain-containing protein</fullName>
    </recommendedName>
</protein>
<accession>A0A2A2KTN6</accession>